<dbReference type="InterPro" id="IPR001841">
    <property type="entry name" value="Znf_RING"/>
</dbReference>
<dbReference type="InParanoid" id="A0A7R5KW41"/>
<feature type="domain" description="B box-type" evidence="7">
    <location>
        <begin position="158"/>
        <end position="199"/>
    </location>
</feature>
<dbReference type="CDD" id="cd19769">
    <property type="entry name" value="Bbox2_TRIM16-like"/>
    <property type="match status" value="1"/>
</dbReference>
<dbReference type="SUPFAM" id="SSF57850">
    <property type="entry name" value="RING/U-box"/>
    <property type="match status" value="1"/>
</dbReference>
<dbReference type="PROSITE" id="PS50119">
    <property type="entry name" value="ZF_BBOX"/>
    <property type="match status" value="1"/>
</dbReference>
<keyword evidence="5" id="KW-0175">Coiled coil</keyword>
<dbReference type="GO" id="GO:0008270">
    <property type="term" value="F:zinc ion binding"/>
    <property type="evidence" value="ECO:0007669"/>
    <property type="project" value="UniProtKB-KW"/>
</dbReference>
<protein>
    <submittedName>
        <fullName evidence="9">E3 ubiquitin-protein ligase TRIM21-like isoform X1</fullName>
    </submittedName>
</protein>
<keyword evidence="3" id="KW-0862">Zinc</keyword>
<evidence type="ECO:0000256" key="3">
    <source>
        <dbReference type="ARBA" id="ARBA00022833"/>
    </source>
</evidence>
<proteinExistence type="predicted"/>
<reference evidence="9" key="1">
    <citation type="submission" date="2025-08" db="UniProtKB">
        <authorList>
            <consortium name="RefSeq"/>
        </authorList>
    </citation>
    <scope>IDENTIFICATION</scope>
    <source>
        <tissue evidence="9">Muscle</tissue>
    </source>
</reference>
<dbReference type="InterPro" id="IPR013083">
    <property type="entry name" value="Znf_RING/FYVE/PHD"/>
</dbReference>
<evidence type="ECO:0000259" key="7">
    <source>
        <dbReference type="PROSITE" id="PS50119"/>
    </source>
</evidence>
<dbReference type="Gene3D" id="3.30.160.60">
    <property type="entry name" value="Classic Zinc Finger"/>
    <property type="match status" value="1"/>
</dbReference>
<dbReference type="InterPro" id="IPR017907">
    <property type="entry name" value="Znf_RING_CS"/>
</dbReference>
<dbReference type="PROSITE" id="PS00518">
    <property type="entry name" value="ZF_RING_1"/>
    <property type="match status" value="1"/>
</dbReference>
<dbReference type="GeneID" id="113986791"/>
<evidence type="ECO:0000256" key="1">
    <source>
        <dbReference type="ARBA" id="ARBA00022723"/>
    </source>
</evidence>
<evidence type="ECO:0000256" key="2">
    <source>
        <dbReference type="ARBA" id="ARBA00022771"/>
    </source>
</evidence>
<keyword evidence="2 4" id="KW-0863">Zinc-finger</keyword>
<dbReference type="InterPro" id="IPR051051">
    <property type="entry name" value="E3_ubiq-ligase_TRIM/RNF"/>
</dbReference>
<evidence type="ECO:0000256" key="4">
    <source>
        <dbReference type="PROSITE-ProRule" id="PRU00024"/>
    </source>
</evidence>
<keyword evidence="1" id="KW-0479">Metal-binding</keyword>
<dbReference type="InterPro" id="IPR027370">
    <property type="entry name" value="Znf-RING_euk"/>
</dbReference>
<accession>A0A7R5KW41</accession>
<evidence type="ECO:0000259" key="6">
    <source>
        <dbReference type="PROSITE" id="PS50089"/>
    </source>
</evidence>
<dbReference type="PANTHER" id="PTHR25465:SF77">
    <property type="entry name" value="E3 UBIQUITIN_ISG15 LIGASE TRIM25"/>
    <property type="match status" value="1"/>
</dbReference>
<dbReference type="Proteomes" id="UP000504627">
    <property type="component" value="Unplaced"/>
</dbReference>
<dbReference type="SUPFAM" id="SSF57845">
    <property type="entry name" value="B-box zinc-binding domain"/>
    <property type="match status" value="1"/>
</dbReference>
<feature type="coiled-coil region" evidence="5">
    <location>
        <begin position="217"/>
        <end position="306"/>
    </location>
</feature>
<dbReference type="SMART" id="SM00336">
    <property type="entry name" value="BBOX"/>
    <property type="match status" value="2"/>
</dbReference>
<evidence type="ECO:0000313" key="9">
    <source>
        <dbReference type="RefSeq" id="XP_039241227.1"/>
    </source>
</evidence>
<dbReference type="SMART" id="SM00184">
    <property type="entry name" value="RING"/>
    <property type="match status" value="1"/>
</dbReference>
<feature type="domain" description="RING-type" evidence="6">
    <location>
        <begin position="16"/>
        <end position="56"/>
    </location>
</feature>
<gene>
    <name evidence="9" type="primary">LOC113986791</name>
</gene>
<evidence type="ECO:0000313" key="8">
    <source>
        <dbReference type="Proteomes" id="UP000504627"/>
    </source>
</evidence>
<evidence type="ECO:0000256" key="5">
    <source>
        <dbReference type="SAM" id="Coils"/>
    </source>
</evidence>
<keyword evidence="8" id="KW-1185">Reference proteome</keyword>
<dbReference type="Pfam" id="PF00643">
    <property type="entry name" value="zf-B_box"/>
    <property type="match status" value="1"/>
</dbReference>
<organism evidence="8 9">
    <name type="scientific">Pipra filicauda</name>
    <name type="common">Wire-tailed manakin</name>
    <dbReference type="NCBI Taxonomy" id="649802"/>
    <lineage>
        <taxon>Eukaryota</taxon>
        <taxon>Metazoa</taxon>
        <taxon>Chordata</taxon>
        <taxon>Craniata</taxon>
        <taxon>Vertebrata</taxon>
        <taxon>Euteleostomi</taxon>
        <taxon>Archelosauria</taxon>
        <taxon>Archosauria</taxon>
        <taxon>Dinosauria</taxon>
        <taxon>Saurischia</taxon>
        <taxon>Theropoda</taxon>
        <taxon>Coelurosauria</taxon>
        <taxon>Aves</taxon>
        <taxon>Neognathae</taxon>
        <taxon>Neoaves</taxon>
        <taxon>Telluraves</taxon>
        <taxon>Australaves</taxon>
        <taxon>Passeriformes</taxon>
        <taxon>Pipridae</taxon>
        <taxon>Pipra</taxon>
    </lineage>
</organism>
<sequence>MAEAGAVAKLKDELTCPICLDIYRNPVSLGCGHSFCEECIQKDQKCQQGSSKCPLCLSPTGPTGELKPNFHLRNIVQNFLDASVHQGEEKQKVQCKEEESSDQQEEVILCDFCLQEPYPAVKTCLTCEASLCQAHLSKHSTKNTQNHVLVEPCGAQVLAERKCPQHGKLLECYCEMDKVCICMLCSVLSSHREHKIISLEEAFGQAQRVFPETLKEVKNYEAALDRSIANLLEQAEEVKVKEGLQWQRLESLFKEISLQLEKKKREILKALSDYENQQISRIHMELKNHREQKRSASHDIQELEALRNQKDILLFTRAFTAIQARERKPVPITDDVKVPNPPIALDESKTRNVLSLFQQFLSNMESSIKPPPVVRLSAPHSGTGGPQHPHYQTIFIPSSGFSFGCNSSQGSSSNSAFSSAAGFSFGSSSSNPAFSSTTGFLFGSSSSNPASSSTTGLFGSSSLFKY</sequence>
<dbReference type="InterPro" id="IPR000315">
    <property type="entry name" value="Znf_B-box"/>
</dbReference>
<dbReference type="Pfam" id="PF13445">
    <property type="entry name" value="zf-RING_UBOX"/>
    <property type="match status" value="1"/>
</dbReference>
<dbReference type="AlphaFoldDB" id="A0A7R5KW41"/>
<dbReference type="RefSeq" id="XP_039241227.1">
    <property type="nucleotide sequence ID" value="XM_039385293.1"/>
</dbReference>
<dbReference type="PANTHER" id="PTHR25465">
    <property type="entry name" value="B-BOX DOMAIN CONTAINING"/>
    <property type="match status" value="1"/>
</dbReference>
<dbReference type="Gene3D" id="3.30.40.10">
    <property type="entry name" value="Zinc/RING finger domain, C3HC4 (zinc finger)"/>
    <property type="match status" value="1"/>
</dbReference>
<dbReference type="PROSITE" id="PS50089">
    <property type="entry name" value="ZF_RING_2"/>
    <property type="match status" value="1"/>
</dbReference>
<dbReference type="Gene3D" id="4.10.830.40">
    <property type="match status" value="1"/>
</dbReference>
<name>A0A7R5KW41_9PASS</name>